<proteinExistence type="predicted"/>
<keyword evidence="2" id="KW-1185">Reference proteome</keyword>
<sequence>MSNIGPHWPQLVREFICNVLEEITDPASPMFHKVKLRGHVFKFSPTLINKYYGFRDEVATEATLKLGDIIEELIGKALSVWPTKGNQPEPVPEGEVAGMLLRVYEEELLRVETEIQAKTVIASELKSKIHALKSRVPPAANGSTVNPVLVATTSANPPGDETSTFHV</sequence>
<dbReference type="EMBL" id="BAABME010002466">
    <property type="protein sequence ID" value="GAA0154764.1"/>
    <property type="molecule type" value="Genomic_DNA"/>
</dbReference>
<evidence type="ECO:0000313" key="1">
    <source>
        <dbReference type="EMBL" id="GAA0154764.1"/>
    </source>
</evidence>
<dbReference type="AlphaFoldDB" id="A0AAV3PT91"/>
<organism evidence="1 2">
    <name type="scientific">Lithospermum erythrorhizon</name>
    <name type="common">Purple gromwell</name>
    <name type="synonym">Lithospermum officinale var. erythrorhizon</name>
    <dbReference type="NCBI Taxonomy" id="34254"/>
    <lineage>
        <taxon>Eukaryota</taxon>
        <taxon>Viridiplantae</taxon>
        <taxon>Streptophyta</taxon>
        <taxon>Embryophyta</taxon>
        <taxon>Tracheophyta</taxon>
        <taxon>Spermatophyta</taxon>
        <taxon>Magnoliopsida</taxon>
        <taxon>eudicotyledons</taxon>
        <taxon>Gunneridae</taxon>
        <taxon>Pentapetalae</taxon>
        <taxon>asterids</taxon>
        <taxon>lamiids</taxon>
        <taxon>Boraginales</taxon>
        <taxon>Boraginaceae</taxon>
        <taxon>Boraginoideae</taxon>
        <taxon>Lithospermeae</taxon>
        <taxon>Lithospermum</taxon>
    </lineage>
</organism>
<protein>
    <submittedName>
        <fullName evidence="1">Uncharacterized protein</fullName>
    </submittedName>
</protein>
<gene>
    <name evidence="1" type="ORF">LIER_12652</name>
</gene>
<dbReference type="Proteomes" id="UP001454036">
    <property type="component" value="Unassembled WGS sequence"/>
</dbReference>
<evidence type="ECO:0000313" key="2">
    <source>
        <dbReference type="Proteomes" id="UP001454036"/>
    </source>
</evidence>
<name>A0AAV3PT91_LITER</name>
<reference evidence="1 2" key="1">
    <citation type="submission" date="2024-01" db="EMBL/GenBank/DDBJ databases">
        <title>The complete chloroplast genome sequence of Lithospermum erythrorhizon: insights into the phylogenetic relationship among Boraginaceae species and the maternal lineages of purple gromwells.</title>
        <authorList>
            <person name="Okada T."/>
            <person name="Watanabe K."/>
        </authorList>
    </citation>
    <scope>NUCLEOTIDE SEQUENCE [LARGE SCALE GENOMIC DNA]</scope>
</reference>
<comment type="caution">
    <text evidence="1">The sequence shown here is derived from an EMBL/GenBank/DDBJ whole genome shotgun (WGS) entry which is preliminary data.</text>
</comment>
<accession>A0AAV3PT91</accession>